<proteinExistence type="predicted"/>
<feature type="transmembrane region" description="Helical" evidence="2">
    <location>
        <begin position="2039"/>
        <end position="2058"/>
    </location>
</feature>
<keyword evidence="2" id="KW-1133">Transmembrane helix</keyword>
<feature type="region of interest" description="Disordered" evidence="1">
    <location>
        <begin position="280"/>
        <end position="385"/>
    </location>
</feature>
<evidence type="ECO:0000313" key="4">
    <source>
        <dbReference type="Proteomes" id="UP001219525"/>
    </source>
</evidence>
<feature type="transmembrane region" description="Helical" evidence="2">
    <location>
        <begin position="2013"/>
        <end position="2033"/>
    </location>
</feature>
<feature type="transmembrane region" description="Helical" evidence="2">
    <location>
        <begin position="1277"/>
        <end position="1297"/>
    </location>
</feature>
<feature type="region of interest" description="Disordered" evidence="1">
    <location>
        <begin position="106"/>
        <end position="125"/>
    </location>
</feature>
<keyword evidence="2" id="KW-0812">Transmembrane</keyword>
<dbReference type="EMBL" id="JARJCW010000092">
    <property type="protein sequence ID" value="KAJ7195250.1"/>
    <property type="molecule type" value="Genomic_DNA"/>
</dbReference>
<organism evidence="3 4">
    <name type="scientific">Mycena pura</name>
    <dbReference type="NCBI Taxonomy" id="153505"/>
    <lineage>
        <taxon>Eukaryota</taxon>
        <taxon>Fungi</taxon>
        <taxon>Dikarya</taxon>
        <taxon>Basidiomycota</taxon>
        <taxon>Agaricomycotina</taxon>
        <taxon>Agaricomycetes</taxon>
        <taxon>Agaricomycetidae</taxon>
        <taxon>Agaricales</taxon>
        <taxon>Marasmiineae</taxon>
        <taxon>Mycenaceae</taxon>
        <taxon>Mycena</taxon>
    </lineage>
</organism>
<feature type="region of interest" description="Disordered" evidence="1">
    <location>
        <begin position="169"/>
        <end position="208"/>
    </location>
</feature>
<accession>A0AAD6UWK7</accession>
<feature type="region of interest" description="Disordered" evidence="1">
    <location>
        <begin position="431"/>
        <end position="471"/>
    </location>
</feature>
<name>A0AAD6UWK7_9AGAR</name>
<dbReference type="Proteomes" id="UP001219525">
    <property type="component" value="Unassembled WGS sequence"/>
</dbReference>
<keyword evidence="4" id="KW-1185">Reference proteome</keyword>
<comment type="caution">
    <text evidence="3">The sequence shown here is derived from an EMBL/GenBank/DDBJ whole genome shotgun (WGS) entry which is preliminary data.</text>
</comment>
<keyword evidence="2" id="KW-0472">Membrane</keyword>
<feature type="transmembrane region" description="Helical" evidence="2">
    <location>
        <begin position="2079"/>
        <end position="2100"/>
    </location>
</feature>
<gene>
    <name evidence="3" type="ORF">GGX14DRAFT_404165</name>
</gene>
<sequence>MDLDDSDAEDSSTRIVVIDGLSTESSTSSFHEVTRSLFFRAGVSPLKVVWHAGRMWVLMKDVREGQRAMGALAELAGDRRISFGREGEYSRAVGLSNDIWIGSNSEGDRAAPAPTSSSEAIATPPLVESLDAPRTAALAETIPADSVPVSAGSALEAVGLRTSAIADSSMEDSLEAPRAPLEPLEKSPVAPRGDEPSRPPAVNEPAMDSDVARQLGDEGIFRLFAPSLRALTRKPSSPLRLPPSAPRAMRTAVPAKVPPLPTPVAPPSLATRMADPAPFWTRISPQEKPHPSRMPPPRPELLDRLSSEAPVPLLSRFSSPPPVAGPSLLRRMGDSTTWTAPSTSKRPRSPSPVELPASPQAPAPRKARRGMRGGETARQQRARRAERERLLALELSAMPAASTSSATPVASTSSTSLSARLQLSVASTLSAPRTSLSARLQPSVASTSSAPRTSLSARLQPSVRAAPSTGPLSEMDQALREADWTLTQAEAAAPLDRMDLDAEEEELAWNDPSITSIRGYAVPTNNATPASPEHARNCSRSWPQEHQSVRRAGLRGGERPHVTLPLSAFTLSLSAFNGSRLQSTSGLSEALGRPRRITRLVWTTYILCCIAISLPDCCRGFYIQIGPSRLAWNTYILCCIAISLPDCCRGFYIQIGPSRMAWNTYILCCIAIALPDCCSGFYIQIGFDPHVWSCNTYILCCIAIALPDYSHRCSWGTSAAAEFTSKLDPHAWPGTRISFAVLQLHCRIAAADFTSKSDLTLMPGMDHCCRGFYIQIGPSRMAWNTYILCCIAIALPDCCSGFYIQIGFDPHAWYGPRISRAVLQFHCRMCSWGTSAVAEFTSKLDPHAWPGTRISFAVLQLHCRIAAADFTSKSDLTLMPGMDHCCRGFYIQIGPSRMAWNTYILCCIAIALPDCCSGFYIQIGFDPHAWYGPRISCAVLQFHCRIKVIGALGAQVLPRSLHPNWTLTHGLEHCCRGFYIQIGPSRMAWNTYILCCIAIALPDCCRGFYIQIGPSRMAWNTYILCCIAIALPDCCSGFYIQIGFDPHAWYGPRISFAVLQFHCRMCSWGTSAAAEFTSKLDPHAWPGTRISFAVLQLHCPIAVADFTSKLDPHAWPGTRISFAVLQLHCRIAAVDFTSKSDLTLTPGMDHVYPVLYCNFTAGFIGALGAQVLPRSLHPNWTLTHGLEHVYPLLYCNCTAGLDFTSKSDLTPTPGMDHVYPVLYCNFTAGFIGALGAQVLSRILHPNWTLTHGLEHVLLGHKCCRGFYIQIGPSRMAWNTYILCCIAIALPDCCRGFYIQIGPSRMAWNTYILCCIAIALPDCCSGFYIQIGFDPHAWYGPRISFAVLQFHCRMCSWGTSAAAEFTSKLDPHAWPGTRISFAVLQLHCRIAVADFTSKLDPHAWPGTRISFAVLQLHCRIAAVDFTSKSDLTLTPGMDHVYPVLYCNFTAGFIGALGAQVLPRSLHPNWTLTHGLEHVYPLLYCNCTAGLDFTSKSDLTLTPGMDHVYPVLYCNFTAGFIGALGAQVLSRILHPNWTLTHGLEHVYPLLYCNCTAGFIGALGAQVLPRILHPNWTLTHGLEHCCRGFYIQIGPSRLAWNTYILCCIAISLLDVLLGHKCCRGFYIQIGPSRMAWNTYILCCIAIALPDYSHRCSWGTSAAAEFTSKLDPHAWPGTRISFAVLQFHCRMCSWGTSAAAEFTSKLDPHAWPGTRISFAVLQLHCRIAAADFTSKSDLTLMPGMDHCCRGFYIQIGPSRMAWNTYILCCIAIALPDCCRGFYIQIGPSRMAWNTYILCCIAIALPDCCRGFHIQIGFDPHAWYGPRISCAVLQFHCRMCSWGTSAAAEFTSKLDPHAWPGTRISCAVLQFHCRIAVADFTSKLDPHAWPGTRISFAVLQLHCRIAAVDFTSKSDLTLTPGMDHVYPVLYCNFTAGFIGALGAQVLPRSLHPNWTLTHGLEHVYPLLYCNFTAGFYIQIGPSRMAWNTYILCCIAIALPDCCRGFYIQIGPSRMAWNMYILCCIAISLPDCCRGFYIQIGPSRLAWNTYILCCIAISLLDVLLGHKCCRGFYIQIGPSRMAWNTYILCCIAIALPDCCSGFYIQIGFDPHVWYGTHISFAVLQLHCRITVIGALGAQVLPRILHPNWTLTHGLEHCCRGFYIQIGPSRLAWNTYILCCIAISLLDLSTRIVQLLINAPMQHFQISNSVLIVYCSGSDPRVNPAVPMAEWVWVETLTRWGYGFHGFRCTFEAFGAPSAKKVRA</sequence>
<reference evidence="3" key="1">
    <citation type="submission" date="2023-03" db="EMBL/GenBank/DDBJ databases">
        <title>Massive genome expansion in bonnet fungi (Mycena s.s.) driven by repeated elements and novel gene families across ecological guilds.</title>
        <authorList>
            <consortium name="Lawrence Berkeley National Laboratory"/>
            <person name="Harder C.B."/>
            <person name="Miyauchi S."/>
            <person name="Viragh M."/>
            <person name="Kuo A."/>
            <person name="Thoen E."/>
            <person name="Andreopoulos B."/>
            <person name="Lu D."/>
            <person name="Skrede I."/>
            <person name="Drula E."/>
            <person name="Henrissat B."/>
            <person name="Morin E."/>
            <person name="Kohler A."/>
            <person name="Barry K."/>
            <person name="LaButti K."/>
            <person name="Morin E."/>
            <person name="Salamov A."/>
            <person name="Lipzen A."/>
            <person name="Mereny Z."/>
            <person name="Hegedus B."/>
            <person name="Baldrian P."/>
            <person name="Stursova M."/>
            <person name="Weitz H."/>
            <person name="Taylor A."/>
            <person name="Grigoriev I.V."/>
            <person name="Nagy L.G."/>
            <person name="Martin F."/>
            <person name="Kauserud H."/>
        </authorList>
    </citation>
    <scope>NUCLEOTIDE SEQUENCE</scope>
    <source>
        <strain evidence="3">9144</strain>
    </source>
</reference>
<evidence type="ECO:0000313" key="3">
    <source>
        <dbReference type="EMBL" id="KAJ7195250.1"/>
    </source>
</evidence>
<feature type="region of interest" description="Disordered" evidence="1">
    <location>
        <begin position="525"/>
        <end position="554"/>
    </location>
</feature>
<feature type="compositionally biased region" description="Polar residues" evidence="1">
    <location>
        <begin position="431"/>
        <end position="459"/>
    </location>
</feature>
<feature type="transmembrane region" description="Helical" evidence="2">
    <location>
        <begin position="1309"/>
        <end position="1330"/>
    </location>
</feature>
<feature type="transmembrane region" description="Helical" evidence="2">
    <location>
        <begin position="1981"/>
        <end position="2001"/>
    </location>
</feature>
<protein>
    <submittedName>
        <fullName evidence="3">Uncharacterized protein</fullName>
    </submittedName>
</protein>
<evidence type="ECO:0000256" key="2">
    <source>
        <dbReference type="SAM" id="Phobius"/>
    </source>
</evidence>
<evidence type="ECO:0000256" key="1">
    <source>
        <dbReference type="SAM" id="MobiDB-lite"/>
    </source>
</evidence>